<dbReference type="RefSeq" id="WP_161825203.1">
    <property type="nucleotide sequence ID" value="NZ_WVIC01000016.1"/>
</dbReference>
<dbReference type="Proteomes" id="UP000607397">
    <property type="component" value="Unassembled WGS sequence"/>
</dbReference>
<keyword evidence="2" id="KW-1185">Reference proteome</keyword>
<name>A0A8K1ZZ16_9CYAN</name>
<comment type="caution">
    <text evidence="1">The sequence shown here is derived from an EMBL/GenBank/DDBJ whole genome shotgun (WGS) entry which is preliminary data.</text>
</comment>
<dbReference type="EMBL" id="WVIC01000016">
    <property type="protein sequence ID" value="NCJ06721.1"/>
    <property type="molecule type" value="Genomic_DNA"/>
</dbReference>
<accession>A0A8K1ZZ16</accession>
<sequence>MTGSLTVPDSISFEAAITFTQTLLTHLDTGEVAEKEVQPLIEDLVQTMNGARGFFVAYLTDERPLADNPSPAVVAALKAHPEPVASLLIKNLAMSTAMSLAHQRQQAEDLAQSSQRVSQCSVTLIQRLALPEIQAEAEQLWQSLTTETGTYVDFLHRWGYDAAQKQQIQAALAQTFPAHFPTPE</sequence>
<dbReference type="PIRSF" id="PIRSF020893">
    <property type="entry name" value="UCP020893"/>
    <property type="match status" value="1"/>
</dbReference>
<gene>
    <name evidence="1" type="ORF">GS597_09420</name>
</gene>
<dbReference type="InterPro" id="IPR016780">
    <property type="entry name" value="UCP020893"/>
</dbReference>
<proteinExistence type="predicted"/>
<evidence type="ECO:0000313" key="2">
    <source>
        <dbReference type="Proteomes" id="UP000607397"/>
    </source>
</evidence>
<protein>
    <submittedName>
        <fullName evidence="1">Uncharacterized protein</fullName>
    </submittedName>
</protein>
<reference evidence="1" key="1">
    <citation type="submission" date="2019-12" db="EMBL/GenBank/DDBJ databases">
        <title>High-Quality draft genome sequences of three cyanobacteria isolated from the limestone walls of the Old Cathedral of Coimbra.</title>
        <authorList>
            <person name="Tiago I."/>
            <person name="Soares F."/>
            <person name="Portugal A."/>
        </authorList>
    </citation>
    <scope>NUCLEOTIDE SEQUENCE [LARGE SCALE GENOMIC DNA]</scope>
    <source>
        <strain evidence="1">C</strain>
    </source>
</reference>
<dbReference type="AlphaFoldDB" id="A0A8K1ZZ16"/>
<organism evidence="1 2">
    <name type="scientific">Petrachloros mirabilis ULC683</name>
    <dbReference type="NCBI Taxonomy" id="2781853"/>
    <lineage>
        <taxon>Bacteria</taxon>
        <taxon>Bacillati</taxon>
        <taxon>Cyanobacteriota</taxon>
        <taxon>Cyanophyceae</taxon>
        <taxon>Synechococcales</taxon>
        <taxon>Petrachlorosaceae</taxon>
        <taxon>Petrachloros</taxon>
        <taxon>Petrachloros mirabilis</taxon>
    </lineage>
</organism>
<evidence type="ECO:0000313" key="1">
    <source>
        <dbReference type="EMBL" id="NCJ06721.1"/>
    </source>
</evidence>